<proteinExistence type="predicted"/>
<protein>
    <submittedName>
        <fullName evidence="1">Uncharacterized protein</fullName>
    </submittedName>
</protein>
<keyword evidence="2" id="KW-1185">Reference proteome</keyword>
<evidence type="ECO:0000313" key="1">
    <source>
        <dbReference type="EMBL" id="GBH33362.1"/>
    </source>
</evidence>
<evidence type="ECO:0000313" key="2">
    <source>
        <dbReference type="Proteomes" id="UP000245829"/>
    </source>
</evidence>
<dbReference type="EMBL" id="BGKI01000001">
    <property type="protein sequence ID" value="GBH33362.1"/>
    <property type="molecule type" value="Genomic_DNA"/>
</dbReference>
<comment type="caution">
    <text evidence="1">The sequence shown here is derived from an EMBL/GenBank/DDBJ whole genome shotgun (WGS) entry which is preliminary data.</text>
</comment>
<gene>
    <name evidence="1" type="ORF">NZNM25_01530</name>
</gene>
<sequence>MARYPNVYCIQCGSNKKMVYDAVISTKNRHNPGMEIQVYWCMRCDIILRIQKSQVHNKINSIRVLMFKDRYAKDNKYGENF</sequence>
<organism evidence="1 2">
    <name type="scientific">Nitrosopumilus zosterae</name>
    <dbReference type="NCBI Taxonomy" id="718286"/>
    <lineage>
        <taxon>Archaea</taxon>
        <taxon>Nitrososphaerota</taxon>
        <taxon>Nitrososphaeria</taxon>
        <taxon>Nitrosopumilales</taxon>
        <taxon>Nitrosopumilaceae</taxon>
        <taxon>Nitrosopumilus</taxon>
    </lineage>
</organism>
<accession>A0A2S2KNZ9</accession>
<reference evidence="1 2" key="1">
    <citation type="submission" date="2018-05" db="EMBL/GenBank/DDBJ databases">
        <title>genome sequencing of Nitrosopumilus sp. NM25.</title>
        <authorList>
            <person name="Mori K."/>
            <person name="Nakagawa T."/>
        </authorList>
    </citation>
    <scope>NUCLEOTIDE SEQUENCE [LARGE SCALE GENOMIC DNA]</scope>
    <source>
        <strain evidence="1 2">NM25</strain>
    </source>
</reference>
<name>A0A2S2KNZ9_9ARCH</name>
<dbReference type="Proteomes" id="UP000245829">
    <property type="component" value="Unassembled WGS sequence"/>
</dbReference>
<dbReference type="AlphaFoldDB" id="A0A2S2KNZ9"/>